<organism evidence="1 2">
    <name type="scientific">Hypoxylon rubiginosum</name>
    <dbReference type="NCBI Taxonomy" id="110542"/>
    <lineage>
        <taxon>Eukaryota</taxon>
        <taxon>Fungi</taxon>
        <taxon>Dikarya</taxon>
        <taxon>Ascomycota</taxon>
        <taxon>Pezizomycotina</taxon>
        <taxon>Sordariomycetes</taxon>
        <taxon>Xylariomycetidae</taxon>
        <taxon>Xylariales</taxon>
        <taxon>Hypoxylaceae</taxon>
        <taxon>Hypoxylon</taxon>
    </lineage>
</organism>
<accession>A0ACB9YYV4</accession>
<gene>
    <name evidence="1" type="ORF">F4820DRAFT_424351</name>
</gene>
<proteinExistence type="predicted"/>
<name>A0ACB9YYV4_9PEZI</name>
<reference evidence="1 2" key="1">
    <citation type="journal article" date="2022" name="New Phytol.">
        <title>Ecological generalism drives hyperdiversity of secondary metabolite gene clusters in xylarialean endophytes.</title>
        <authorList>
            <person name="Franco M.E.E."/>
            <person name="Wisecaver J.H."/>
            <person name="Arnold A.E."/>
            <person name="Ju Y.M."/>
            <person name="Slot J.C."/>
            <person name="Ahrendt S."/>
            <person name="Moore L.P."/>
            <person name="Eastman K.E."/>
            <person name="Scott K."/>
            <person name="Konkel Z."/>
            <person name="Mondo S.J."/>
            <person name="Kuo A."/>
            <person name="Hayes R.D."/>
            <person name="Haridas S."/>
            <person name="Andreopoulos B."/>
            <person name="Riley R."/>
            <person name="LaButti K."/>
            <person name="Pangilinan J."/>
            <person name="Lipzen A."/>
            <person name="Amirebrahimi M."/>
            <person name="Yan J."/>
            <person name="Adam C."/>
            <person name="Keymanesh K."/>
            <person name="Ng V."/>
            <person name="Louie K."/>
            <person name="Northen T."/>
            <person name="Drula E."/>
            <person name="Henrissat B."/>
            <person name="Hsieh H.M."/>
            <person name="Youens-Clark K."/>
            <person name="Lutzoni F."/>
            <person name="Miadlikowska J."/>
            <person name="Eastwood D.C."/>
            <person name="Hamelin R.C."/>
            <person name="Grigoriev I.V."/>
            <person name="U'Ren J.M."/>
        </authorList>
    </citation>
    <scope>NUCLEOTIDE SEQUENCE [LARGE SCALE GENOMIC DNA]</scope>
    <source>
        <strain evidence="1 2">CBS 119005</strain>
    </source>
</reference>
<sequence length="101" mass="11090">MTTVMINDMYYLGLASYPEPYGVDSPDLRAFDSWADFAQILWAPTERVGCAVQYCPAGVTNTEGRDDPYFTACNYSPLGVIMGQLSNVHEPTGAPSVEFKP</sequence>
<protein>
    <submittedName>
        <fullName evidence="1">Uncharacterized protein</fullName>
    </submittedName>
</protein>
<keyword evidence="2" id="KW-1185">Reference proteome</keyword>
<evidence type="ECO:0000313" key="2">
    <source>
        <dbReference type="Proteomes" id="UP001497700"/>
    </source>
</evidence>
<evidence type="ECO:0000313" key="1">
    <source>
        <dbReference type="EMBL" id="KAI4864148.1"/>
    </source>
</evidence>
<dbReference type="EMBL" id="MU393490">
    <property type="protein sequence ID" value="KAI4864148.1"/>
    <property type="molecule type" value="Genomic_DNA"/>
</dbReference>
<dbReference type="Proteomes" id="UP001497700">
    <property type="component" value="Unassembled WGS sequence"/>
</dbReference>
<comment type="caution">
    <text evidence="1">The sequence shown here is derived from an EMBL/GenBank/DDBJ whole genome shotgun (WGS) entry which is preliminary data.</text>
</comment>